<reference evidence="1" key="1">
    <citation type="journal article" date="2014" name="Front. Microbiol.">
        <title>High frequency of phylogenetically diverse reductive dehalogenase-homologous genes in deep subseafloor sedimentary metagenomes.</title>
        <authorList>
            <person name="Kawai M."/>
            <person name="Futagami T."/>
            <person name="Toyoda A."/>
            <person name="Takaki Y."/>
            <person name="Nishi S."/>
            <person name="Hori S."/>
            <person name="Arai W."/>
            <person name="Tsubouchi T."/>
            <person name="Morono Y."/>
            <person name="Uchiyama I."/>
            <person name="Ito T."/>
            <person name="Fujiyama A."/>
            <person name="Inagaki F."/>
            <person name="Takami H."/>
        </authorList>
    </citation>
    <scope>NUCLEOTIDE SEQUENCE</scope>
    <source>
        <strain evidence="1">Expedition CK06-06</strain>
    </source>
</reference>
<feature type="non-terminal residue" evidence="1">
    <location>
        <position position="76"/>
    </location>
</feature>
<protein>
    <submittedName>
        <fullName evidence="1">Uncharacterized protein</fullName>
    </submittedName>
</protein>
<sequence length="76" mass="8608">MSKTSKKLYDNMFRVVKVNSNELDPAGGVLSEIVDLQIPRGFVARIRKVIFSLRWEMEQLPEPGAAGTLVERLSKF</sequence>
<evidence type="ECO:0000313" key="1">
    <source>
        <dbReference type="EMBL" id="GAH57460.1"/>
    </source>
</evidence>
<comment type="caution">
    <text evidence="1">The sequence shown here is derived from an EMBL/GenBank/DDBJ whole genome shotgun (WGS) entry which is preliminary data.</text>
</comment>
<organism evidence="1">
    <name type="scientific">marine sediment metagenome</name>
    <dbReference type="NCBI Taxonomy" id="412755"/>
    <lineage>
        <taxon>unclassified sequences</taxon>
        <taxon>metagenomes</taxon>
        <taxon>ecological metagenomes</taxon>
    </lineage>
</organism>
<dbReference type="AlphaFoldDB" id="X1HKB1"/>
<accession>X1HKB1</accession>
<gene>
    <name evidence="1" type="ORF">S03H2_28537</name>
</gene>
<dbReference type="EMBL" id="BARU01017194">
    <property type="protein sequence ID" value="GAH57460.1"/>
    <property type="molecule type" value="Genomic_DNA"/>
</dbReference>
<proteinExistence type="predicted"/>
<name>X1HKB1_9ZZZZ</name>